<dbReference type="KEGG" id="lcre:Pla8534_12080"/>
<dbReference type="Proteomes" id="UP000317648">
    <property type="component" value="Chromosome"/>
</dbReference>
<evidence type="ECO:0000256" key="3">
    <source>
        <dbReference type="ARBA" id="ARBA00006409"/>
    </source>
</evidence>
<organism evidence="15 16">
    <name type="scientific">Lignipirellula cremea</name>
    <dbReference type="NCBI Taxonomy" id="2528010"/>
    <lineage>
        <taxon>Bacteria</taxon>
        <taxon>Pseudomonadati</taxon>
        <taxon>Planctomycetota</taxon>
        <taxon>Planctomycetia</taxon>
        <taxon>Pirellulales</taxon>
        <taxon>Pirellulaceae</taxon>
        <taxon>Lignipirellula</taxon>
    </lineage>
</organism>
<dbReference type="FunFam" id="1.10.579.10:FF:000002">
    <property type="entry name" value="Deoxyribodipyrimidine photolyase"/>
    <property type="match status" value="1"/>
</dbReference>
<evidence type="ECO:0000313" key="16">
    <source>
        <dbReference type="Proteomes" id="UP000317648"/>
    </source>
</evidence>
<comment type="cofactor">
    <cofactor evidence="1">
        <name>(6R)-5,10-methylene-5,6,7,8-tetrahydrofolate</name>
        <dbReference type="ChEBI" id="CHEBI:15636"/>
    </cofactor>
</comment>
<dbReference type="GO" id="GO:0003904">
    <property type="term" value="F:deoxyribodipyrimidine photo-lyase activity"/>
    <property type="evidence" value="ECO:0007669"/>
    <property type="project" value="UniProtKB-EC"/>
</dbReference>
<dbReference type="InterPro" id="IPR036134">
    <property type="entry name" value="Crypto/Photolyase_FAD-like_sf"/>
</dbReference>
<dbReference type="OrthoDB" id="9772484at2"/>
<evidence type="ECO:0000256" key="9">
    <source>
        <dbReference type="ARBA" id="ARBA00023125"/>
    </source>
</evidence>
<accession>A0A518DNK9</accession>
<dbReference type="PROSITE" id="PS51645">
    <property type="entry name" value="PHR_CRY_ALPHA_BETA"/>
    <property type="match status" value="1"/>
</dbReference>
<dbReference type="InterPro" id="IPR036155">
    <property type="entry name" value="Crypto/Photolyase_N_sf"/>
</dbReference>
<keyword evidence="6" id="KW-0285">Flavoprotein</keyword>
<dbReference type="Gene3D" id="1.25.40.80">
    <property type="match status" value="1"/>
</dbReference>
<evidence type="ECO:0000256" key="5">
    <source>
        <dbReference type="ARBA" id="ARBA00014046"/>
    </source>
</evidence>
<sequence>MRPVPPLRIRQANEEPLRSGDYVLYWMTAFRRPGWNFALQRAVELAQECSRPLIILEALRCDYHWASDRLHAFVIQGMADNQRAFAARAAARYYPYLEPERGAGKGLLAALAKNACAVVGDDFPSFFLPRMVAAAAKQTPCRLEMVDSNGLLPLRAADKIFARAHDFRRFLQKNLRPHLDDFPEEDPLKYQRLPDLKQLPASITRRWPAVDIEALRQDRIDLSQFPLDHAVKSVAMRGGCEAGEQRLADFLAVDLPRYDEKRNEPEQEATSRLSPYLHFGHVSAHQVFHAAMARENWTPDQLADKATGSSAGWWGASEPLESFLDELITWREVGYNRSWQQESHDQYESLPEWAKTTLAEHAFDPREHTYSLEEFAASQTHDPLWNAAQRQLVREGRIHNYLRMLWGKKILQWTPSPEEALEVMIELNNKYALDGRNPNSYSGIFWVLGRYDRAWGPERPIFGKVRYMTSENTARKYNVKQYLRTYSASSRD</sequence>
<dbReference type="InterPro" id="IPR014729">
    <property type="entry name" value="Rossmann-like_a/b/a_fold"/>
</dbReference>
<keyword evidence="8" id="KW-0274">FAD</keyword>
<dbReference type="GO" id="GO:0003677">
    <property type="term" value="F:DNA binding"/>
    <property type="evidence" value="ECO:0007669"/>
    <property type="project" value="UniProtKB-KW"/>
</dbReference>
<protein>
    <recommendedName>
        <fullName evidence="5">Deoxyribodipyrimidine photo-lyase</fullName>
        <ecNumber evidence="4">4.1.99.3</ecNumber>
    </recommendedName>
    <alternativeName>
        <fullName evidence="12">DNA photolyase</fullName>
    </alternativeName>
</protein>
<feature type="domain" description="Photolyase/cryptochrome alpha/beta" evidence="14">
    <location>
        <begin position="21"/>
        <end position="154"/>
    </location>
</feature>
<dbReference type="PANTHER" id="PTHR10211:SF0">
    <property type="entry name" value="DEOXYRIBODIPYRIMIDINE PHOTO-LYASE"/>
    <property type="match status" value="1"/>
</dbReference>
<evidence type="ECO:0000256" key="7">
    <source>
        <dbReference type="ARBA" id="ARBA00022763"/>
    </source>
</evidence>
<comment type="catalytic activity">
    <reaction evidence="13">
        <text>cyclobutadipyrimidine (in DNA) = 2 pyrimidine residues (in DNA).</text>
        <dbReference type="EC" id="4.1.99.3"/>
    </reaction>
</comment>
<dbReference type="EC" id="4.1.99.3" evidence="4"/>
<dbReference type="InterPro" id="IPR006050">
    <property type="entry name" value="DNA_photolyase_N"/>
</dbReference>
<evidence type="ECO:0000256" key="12">
    <source>
        <dbReference type="ARBA" id="ARBA00031671"/>
    </source>
</evidence>
<dbReference type="GO" id="GO:0000719">
    <property type="term" value="P:photoreactive repair"/>
    <property type="evidence" value="ECO:0007669"/>
    <property type="project" value="TreeGrafter"/>
</dbReference>
<dbReference type="PANTHER" id="PTHR10211">
    <property type="entry name" value="DEOXYRIBODIPYRIMIDINE PHOTOLYASE"/>
    <property type="match status" value="1"/>
</dbReference>
<keyword evidence="10" id="KW-0234">DNA repair</keyword>
<dbReference type="RefSeq" id="WP_145050224.1">
    <property type="nucleotide sequence ID" value="NZ_CP036433.1"/>
</dbReference>
<evidence type="ECO:0000313" key="15">
    <source>
        <dbReference type="EMBL" id="QDU93428.1"/>
    </source>
</evidence>
<evidence type="ECO:0000259" key="14">
    <source>
        <dbReference type="PROSITE" id="PS51645"/>
    </source>
</evidence>
<comment type="similarity">
    <text evidence="3">Belongs to the DNA photolyase class-2 family.</text>
</comment>
<reference evidence="15 16" key="1">
    <citation type="submission" date="2019-02" db="EMBL/GenBank/DDBJ databases">
        <title>Deep-cultivation of Planctomycetes and their phenomic and genomic characterization uncovers novel biology.</title>
        <authorList>
            <person name="Wiegand S."/>
            <person name="Jogler M."/>
            <person name="Boedeker C."/>
            <person name="Pinto D."/>
            <person name="Vollmers J."/>
            <person name="Rivas-Marin E."/>
            <person name="Kohn T."/>
            <person name="Peeters S.H."/>
            <person name="Heuer A."/>
            <person name="Rast P."/>
            <person name="Oberbeckmann S."/>
            <person name="Bunk B."/>
            <person name="Jeske O."/>
            <person name="Meyerdierks A."/>
            <person name="Storesund J.E."/>
            <person name="Kallscheuer N."/>
            <person name="Luecker S."/>
            <person name="Lage O.M."/>
            <person name="Pohl T."/>
            <person name="Merkel B.J."/>
            <person name="Hornburger P."/>
            <person name="Mueller R.-W."/>
            <person name="Bruemmer F."/>
            <person name="Labrenz M."/>
            <person name="Spormann A.M."/>
            <person name="Op den Camp H."/>
            <person name="Overmann J."/>
            <person name="Amann R."/>
            <person name="Jetten M.S.M."/>
            <person name="Mascher T."/>
            <person name="Medema M.H."/>
            <person name="Devos D.P."/>
            <person name="Kaster A.-K."/>
            <person name="Ovreas L."/>
            <person name="Rohde M."/>
            <person name="Galperin M.Y."/>
            <person name="Jogler C."/>
        </authorList>
    </citation>
    <scope>NUCLEOTIDE SEQUENCE [LARGE SCALE GENOMIC DNA]</scope>
    <source>
        <strain evidence="15 16">Pla85_3_4</strain>
    </source>
</reference>
<evidence type="ECO:0000256" key="1">
    <source>
        <dbReference type="ARBA" id="ARBA00001932"/>
    </source>
</evidence>
<evidence type="ECO:0000256" key="13">
    <source>
        <dbReference type="ARBA" id="ARBA00033999"/>
    </source>
</evidence>
<evidence type="ECO:0000256" key="6">
    <source>
        <dbReference type="ARBA" id="ARBA00022630"/>
    </source>
</evidence>
<evidence type="ECO:0000256" key="2">
    <source>
        <dbReference type="ARBA" id="ARBA00001974"/>
    </source>
</evidence>
<dbReference type="EMBL" id="CP036433">
    <property type="protein sequence ID" value="QDU93428.1"/>
    <property type="molecule type" value="Genomic_DNA"/>
</dbReference>
<dbReference type="Gene3D" id="1.10.579.10">
    <property type="entry name" value="DNA Cyclobutane Dipyrimidine Photolyase, subunit A, domain 3"/>
    <property type="match status" value="1"/>
</dbReference>
<gene>
    <name evidence="15" type="ORF">Pla8534_12080</name>
</gene>
<keyword evidence="11 15" id="KW-0456">Lyase</keyword>
<evidence type="ECO:0000256" key="10">
    <source>
        <dbReference type="ARBA" id="ARBA00023204"/>
    </source>
</evidence>
<dbReference type="AlphaFoldDB" id="A0A518DNK9"/>
<proteinExistence type="inferred from homology"/>
<dbReference type="Gene3D" id="3.40.50.620">
    <property type="entry name" value="HUPs"/>
    <property type="match status" value="1"/>
</dbReference>
<comment type="cofactor">
    <cofactor evidence="2">
        <name>FAD</name>
        <dbReference type="ChEBI" id="CHEBI:57692"/>
    </cofactor>
</comment>
<keyword evidence="9" id="KW-0238">DNA-binding</keyword>
<keyword evidence="7" id="KW-0227">DNA damage</keyword>
<dbReference type="SUPFAM" id="SSF48173">
    <property type="entry name" value="Cryptochrome/photolyase FAD-binding domain"/>
    <property type="match status" value="1"/>
</dbReference>
<dbReference type="SUPFAM" id="SSF52425">
    <property type="entry name" value="Cryptochrome/photolyase, N-terminal domain"/>
    <property type="match status" value="1"/>
</dbReference>
<evidence type="ECO:0000256" key="11">
    <source>
        <dbReference type="ARBA" id="ARBA00023239"/>
    </source>
</evidence>
<evidence type="ECO:0000256" key="8">
    <source>
        <dbReference type="ARBA" id="ARBA00022827"/>
    </source>
</evidence>
<dbReference type="InterPro" id="IPR052219">
    <property type="entry name" value="Photolyase_Class-2"/>
</dbReference>
<evidence type="ECO:0000256" key="4">
    <source>
        <dbReference type="ARBA" id="ARBA00013149"/>
    </source>
</evidence>
<name>A0A518DNK9_9BACT</name>
<keyword evidence="16" id="KW-1185">Reference proteome</keyword>